<protein>
    <submittedName>
        <fullName evidence="2">Uncharacterized protein</fullName>
    </submittedName>
</protein>
<evidence type="ECO:0000313" key="2">
    <source>
        <dbReference type="EMBL" id="CCI54181.1"/>
    </source>
</evidence>
<name>A0A077M9Y5_9MICO</name>
<proteinExistence type="predicted"/>
<feature type="region of interest" description="Disordered" evidence="1">
    <location>
        <begin position="21"/>
        <end position="74"/>
    </location>
</feature>
<evidence type="ECO:0000256" key="1">
    <source>
        <dbReference type="SAM" id="MobiDB-lite"/>
    </source>
</evidence>
<sequence>MGAVLGGGHLPDSRPIPLPGALGGLLTARKPPKAPESLPNLGRMASPASPTQPHPASHPAYGEPRLTRLARVPS</sequence>
<dbReference type="Proteomes" id="UP000035720">
    <property type="component" value="Unassembled WGS sequence"/>
</dbReference>
<dbReference type="AlphaFoldDB" id="A0A077M9Y5"/>
<keyword evidence="3" id="KW-1185">Reference proteome</keyword>
<organism evidence="2 3">
    <name type="scientific">Nostocoides jenkinsii Ben 74</name>
    <dbReference type="NCBI Taxonomy" id="1193518"/>
    <lineage>
        <taxon>Bacteria</taxon>
        <taxon>Bacillati</taxon>
        <taxon>Actinomycetota</taxon>
        <taxon>Actinomycetes</taxon>
        <taxon>Micrococcales</taxon>
        <taxon>Intrasporangiaceae</taxon>
        <taxon>Nostocoides</taxon>
    </lineage>
</organism>
<dbReference type="STRING" id="1193518.BN13_610012"/>
<comment type="caution">
    <text evidence="2">The sequence shown here is derived from an EMBL/GenBank/DDBJ whole genome shotgun (WGS) entry which is preliminary data.</text>
</comment>
<accession>A0A077M9Y5</accession>
<reference evidence="2 3" key="1">
    <citation type="journal article" date="2013" name="ISME J.">
        <title>A metabolic model for members of the genus Tetrasphaera involved in enhanced biological phosphorus removal.</title>
        <authorList>
            <person name="Kristiansen R."/>
            <person name="Nguyen H.T.T."/>
            <person name="Saunders A.M."/>
            <person name="Nielsen J.L."/>
            <person name="Wimmer R."/>
            <person name="Le V.Q."/>
            <person name="McIlroy S.J."/>
            <person name="Petrovski S."/>
            <person name="Seviour R.J."/>
            <person name="Calteau A."/>
            <person name="Nielsen K.L."/>
            <person name="Nielsen P.H."/>
        </authorList>
    </citation>
    <scope>NUCLEOTIDE SEQUENCE [LARGE SCALE GENOMIC DNA]</scope>
    <source>
        <strain evidence="2 3">Ben 74</strain>
    </source>
</reference>
<gene>
    <name evidence="2" type="ORF">BN13_610012</name>
</gene>
<dbReference type="EMBL" id="CAJC01000174">
    <property type="protein sequence ID" value="CCI54181.1"/>
    <property type="molecule type" value="Genomic_DNA"/>
</dbReference>
<evidence type="ECO:0000313" key="3">
    <source>
        <dbReference type="Proteomes" id="UP000035720"/>
    </source>
</evidence>